<evidence type="ECO:0000256" key="6">
    <source>
        <dbReference type="ARBA" id="ARBA00022679"/>
    </source>
</evidence>
<dbReference type="FunFam" id="3.40.50.2300:FF:000014">
    <property type="entry name" value="PTS system fructose-like transporter subunit IIB"/>
    <property type="match status" value="1"/>
</dbReference>
<evidence type="ECO:0000256" key="9">
    <source>
        <dbReference type="ARBA" id="ARBA00022777"/>
    </source>
</evidence>
<feature type="transmembrane region" description="Helical" evidence="12">
    <location>
        <begin position="176"/>
        <end position="198"/>
    </location>
</feature>
<dbReference type="PANTHER" id="PTHR30505">
    <property type="entry name" value="FRUCTOSE-LIKE PERMEASE"/>
    <property type="match status" value="1"/>
</dbReference>
<evidence type="ECO:0000256" key="8">
    <source>
        <dbReference type="ARBA" id="ARBA00022692"/>
    </source>
</evidence>
<evidence type="ECO:0000259" key="13">
    <source>
        <dbReference type="PROSITE" id="PS51099"/>
    </source>
</evidence>
<dbReference type="InterPro" id="IPR003501">
    <property type="entry name" value="PTS_EIIB_2/3"/>
</dbReference>
<dbReference type="EMBL" id="UFWZ01000001">
    <property type="protein sequence ID" value="SUY45940.1"/>
    <property type="molecule type" value="Genomic_DNA"/>
</dbReference>
<dbReference type="InterPro" id="IPR036095">
    <property type="entry name" value="PTS_EIIB-like_sf"/>
</dbReference>
<feature type="transmembrane region" description="Helical" evidence="12">
    <location>
        <begin position="260"/>
        <end position="286"/>
    </location>
</feature>
<feature type="transmembrane region" description="Helical" evidence="12">
    <location>
        <begin position="439"/>
        <end position="460"/>
    </location>
</feature>
<dbReference type="InterPro" id="IPR006327">
    <property type="entry name" value="PTS_IIC_fruc"/>
</dbReference>
<dbReference type="InterPro" id="IPR013011">
    <property type="entry name" value="PTS_EIIB_2"/>
</dbReference>
<feature type="transmembrane region" description="Helical" evidence="12">
    <location>
        <begin position="399"/>
        <end position="419"/>
    </location>
</feature>
<feature type="transmembrane region" description="Helical" evidence="12">
    <location>
        <begin position="218"/>
        <end position="240"/>
    </location>
</feature>
<evidence type="ECO:0000313" key="16">
    <source>
        <dbReference type="Proteomes" id="UP000254664"/>
    </source>
</evidence>
<dbReference type="CDD" id="cd05569">
    <property type="entry name" value="PTS_IIB_fructose"/>
    <property type="match status" value="1"/>
</dbReference>
<dbReference type="Pfam" id="PF02302">
    <property type="entry name" value="PTS_IIB"/>
    <property type="match status" value="1"/>
</dbReference>
<name>A0A381J783_9CLOT</name>
<keyword evidence="5" id="KW-0762">Sugar transport</keyword>
<keyword evidence="4" id="KW-0597">Phosphoprotein</keyword>
<dbReference type="RefSeq" id="WP_242984037.1">
    <property type="nucleotide sequence ID" value="NZ_UFWZ01000001.1"/>
</dbReference>
<evidence type="ECO:0000256" key="12">
    <source>
        <dbReference type="SAM" id="Phobius"/>
    </source>
</evidence>
<dbReference type="GO" id="GO:0009401">
    <property type="term" value="P:phosphoenolpyruvate-dependent sugar phosphotransferase system"/>
    <property type="evidence" value="ECO:0007669"/>
    <property type="project" value="UniProtKB-KW"/>
</dbReference>
<keyword evidence="6" id="KW-0808">Transferase</keyword>
<sequence length="471" mass="48969">MKLLAVTSCPVGIAHTYIAAEKLNKMAKKMGIEIKVETQGSTGAENVITNQDIKEADGIIIAADKAVSLERFEGMAMIECPIAKAIKEPEVLIQMFLDGKVEKKKAKNIKSIDEAKRETKIKQPAFYKHLMGGVSYMIPVVVVAGLLIAIALAFGGTPSETGLVIPDSSFWKKVEMIGGAGFIFMVPILSGFIAYSIADRPGLVPGLIGGYIASNGSFYGSQANAGFLGGIVTGFLAGYVAKGLRSLKVPKMIKPIMPIIIIPIISTLVTGLAFILVLGGPITSIFEGLTNFLAGLSGASSILLATILGSMIAFDMGGPVNKTAFLFGVSMITAGNPQIMGPIAAAVAIPPIGMGIATFIGKKYYSEDEIDAGKAAFAMGLCGITEGAIPFASIDPIRVIPSLMVGSVVGANIAMFGKVADIVPHGGPIVALMGGIEGVLMFLVAIIVGSIITALMVNALKGMKMNKDKVI</sequence>
<keyword evidence="9" id="KW-0418">Kinase</keyword>
<reference evidence="15 16" key="1">
    <citation type="submission" date="2018-06" db="EMBL/GenBank/DDBJ databases">
        <authorList>
            <consortium name="Pathogen Informatics"/>
            <person name="Doyle S."/>
        </authorList>
    </citation>
    <scope>NUCLEOTIDE SEQUENCE [LARGE SCALE GENOMIC DNA]</scope>
    <source>
        <strain evidence="15 16">NCTC9836</strain>
    </source>
</reference>
<evidence type="ECO:0000256" key="1">
    <source>
        <dbReference type="ARBA" id="ARBA00004429"/>
    </source>
</evidence>
<protein>
    <submittedName>
        <fullName evidence="15">PTS system, fructose-specific, IIB component/PTS system, fructose subfamily, IIC component</fullName>
    </submittedName>
</protein>
<dbReference type="Pfam" id="PF02378">
    <property type="entry name" value="PTS_EIIC"/>
    <property type="match status" value="1"/>
</dbReference>
<dbReference type="PROSITE" id="PS51099">
    <property type="entry name" value="PTS_EIIB_TYPE_2"/>
    <property type="match status" value="1"/>
</dbReference>
<dbReference type="PANTHER" id="PTHR30505:SF0">
    <property type="entry name" value="FRUCTOSE-LIKE PTS SYSTEM EIIBC COMPONENT-RELATED"/>
    <property type="match status" value="1"/>
</dbReference>
<keyword evidence="2" id="KW-0813">Transport</keyword>
<dbReference type="SUPFAM" id="SSF52794">
    <property type="entry name" value="PTS system IIB component-like"/>
    <property type="match status" value="1"/>
</dbReference>
<keyword evidence="11 12" id="KW-0472">Membrane</keyword>
<evidence type="ECO:0000256" key="7">
    <source>
        <dbReference type="ARBA" id="ARBA00022683"/>
    </source>
</evidence>
<dbReference type="InterPro" id="IPR003353">
    <property type="entry name" value="PTS_IIB_fruc"/>
</dbReference>
<keyword evidence="8 12" id="KW-0812">Transmembrane</keyword>
<dbReference type="PROSITE" id="PS51104">
    <property type="entry name" value="PTS_EIIC_TYPE_2"/>
    <property type="match status" value="1"/>
</dbReference>
<dbReference type="AlphaFoldDB" id="A0A381J783"/>
<organism evidence="15 16">
    <name type="scientific">Clostridium putrefaciens</name>
    <dbReference type="NCBI Taxonomy" id="99675"/>
    <lineage>
        <taxon>Bacteria</taxon>
        <taxon>Bacillati</taxon>
        <taxon>Bacillota</taxon>
        <taxon>Clostridia</taxon>
        <taxon>Eubacteriales</taxon>
        <taxon>Clostridiaceae</taxon>
        <taxon>Clostridium</taxon>
    </lineage>
</organism>
<keyword evidence="10 12" id="KW-1133">Transmembrane helix</keyword>
<feature type="transmembrane region" description="Helical" evidence="12">
    <location>
        <begin position="339"/>
        <end position="360"/>
    </location>
</feature>
<dbReference type="Gene3D" id="3.40.50.2300">
    <property type="match status" value="1"/>
</dbReference>
<dbReference type="NCBIfam" id="TIGR00829">
    <property type="entry name" value="FRU"/>
    <property type="match status" value="1"/>
</dbReference>
<dbReference type="GO" id="GO:0005886">
    <property type="term" value="C:plasma membrane"/>
    <property type="evidence" value="ECO:0007669"/>
    <property type="project" value="UniProtKB-SubCell"/>
</dbReference>
<evidence type="ECO:0000256" key="11">
    <source>
        <dbReference type="ARBA" id="ARBA00023136"/>
    </source>
</evidence>
<accession>A0A381J783</accession>
<feature type="transmembrane region" description="Helical" evidence="12">
    <location>
        <begin position="136"/>
        <end position="155"/>
    </location>
</feature>
<evidence type="ECO:0000313" key="15">
    <source>
        <dbReference type="EMBL" id="SUY45940.1"/>
    </source>
</evidence>
<dbReference type="GO" id="GO:0090563">
    <property type="term" value="F:protein-phosphocysteine-sugar phosphotransferase activity"/>
    <property type="evidence" value="ECO:0007669"/>
    <property type="project" value="TreeGrafter"/>
</dbReference>
<feature type="transmembrane region" description="Helical" evidence="12">
    <location>
        <begin position="292"/>
        <end position="318"/>
    </location>
</feature>
<comment type="subcellular location">
    <subcellularLocation>
        <location evidence="1">Cell inner membrane</location>
        <topology evidence="1">Multi-pass membrane protein</topology>
    </subcellularLocation>
</comment>
<gene>
    <name evidence="15" type="primary">manP</name>
    <name evidence="15" type="ORF">NCTC9836_00519</name>
</gene>
<feature type="domain" description="PTS EIIC type-2" evidence="14">
    <location>
        <begin position="126"/>
        <end position="467"/>
    </location>
</feature>
<dbReference type="GO" id="GO:0005351">
    <property type="term" value="F:carbohydrate:proton symporter activity"/>
    <property type="evidence" value="ECO:0007669"/>
    <property type="project" value="InterPro"/>
</dbReference>
<dbReference type="InterPro" id="IPR003352">
    <property type="entry name" value="PTS_EIIC"/>
</dbReference>
<dbReference type="GO" id="GO:0022877">
    <property type="term" value="F:protein-N(PI)-phosphohistidine-fructose phosphotransferase system transporter activity"/>
    <property type="evidence" value="ECO:0007669"/>
    <property type="project" value="InterPro"/>
</dbReference>
<evidence type="ECO:0000259" key="14">
    <source>
        <dbReference type="PROSITE" id="PS51104"/>
    </source>
</evidence>
<evidence type="ECO:0000256" key="2">
    <source>
        <dbReference type="ARBA" id="ARBA00022448"/>
    </source>
</evidence>
<keyword evidence="3" id="KW-1003">Cell membrane</keyword>
<proteinExistence type="predicted"/>
<dbReference type="NCBIfam" id="TIGR01427">
    <property type="entry name" value="PTS_IIC_fructo"/>
    <property type="match status" value="1"/>
</dbReference>
<keyword evidence="7" id="KW-0598">Phosphotransferase system</keyword>
<dbReference type="Proteomes" id="UP000254664">
    <property type="component" value="Unassembled WGS sequence"/>
</dbReference>
<evidence type="ECO:0000256" key="10">
    <source>
        <dbReference type="ARBA" id="ARBA00022989"/>
    </source>
</evidence>
<feature type="transmembrane region" description="Helical" evidence="12">
    <location>
        <begin position="372"/>
        <end position="392"/>
    </location>
</feature>
<evidence type="ECO:0000256" key="3">
    <source>
        <dbReference type="ARBA" id="ARBA00022475"/>
    </source>
</evidence>
<evidence type="ECO:0000256" key="4">
    <source>
        <dbReference type="ARBA" id="ARBA00022553"/>
    </source>
</evidence>
<dbReference type="InterPro" id="IPR050864">
    <property type="entry name" value="Bacterial_PTS_Sugar_Transport"/>
</dbReference>
<evidence type="ECO:0000256" key="5">
    <source>
        <dbReference type="ARBA" id="ARBA00022597"/>
    </source>
</evidence>
<keyword evidence="16" id="KW-1185">Reference proteome</keyword>
<dbReference type="GO" id="GO:0016301">
    <property type="term" value="F:kinase activity"/>
    <property type="evidence" value="ECO:0007669"/>
    <property type="project" value="UniProtKB-KW"/>
</dbReference>
<feature type="domain" description="PTS EIIB type-2" evidence="13">
    <location>
        <begin position="1"/>
        <end position="98"/>
    </location>
</feature>
<dbReference type="InterPro" id="IPR013014">
    <property type="entry name" value="PTS_EIIC_2"/>
</dbReference>